<feature type="transmembrane region" description="Helical" evidence="1">
    <location>
        <begin position="18"/>
        <end position="37"/>
    </location>
</feature>
<dbReference type="Proteomes" id="UP000887565">
    <property type="component" value="Unplaced"/>
</dbReference>
<name>A0A915JGE5_ROMCU</name>
<sequence length="71" mass="8437">MPCCGCRFWCRPKANQLWTVWYCGLVVLINVYLLYVARLKYKAYEDHPALKRKPLNNSLQADYKYEKCSSI</sequence>
<dbReference type="WBParaSite" id="nRc.2.0.1.t25037-RA">
    <property type="protein sequence ID" value="nRc.2.0.1.t25037-RA"/>
    <property type="gene ID" value="nRc.2.0.1.g25037"/>
</dbReference>
<accession>A0A915JGE5</accession>
<proteinExistence type="predicted"/>
<dbReference type="AlphaFoldDB" id="A0A915JGE5"/>
<reference evidence="3" key="1">
    <citation type="submission" date="2022-11" db="UniProtKB">
        <authorList>
            <consortium name="WormBaseParasite"/>
        </authorList>
    </citation>
    <scope>IDENTIFICATION</scope>
</reference>
<keyword evidence="1" id="KW-0812">Transmembrane</keyword>
<evidence type="ECO:0000256" key="1">
    <source>
        <dbReference type="SAM" id="Phobius"/>
    </source>
</evidence>
<evidence type="ECO:0000313" key="2">
    <source>
        <dbReference type="Proteomes" id="UP000887565"/>
    </source>
</evidence>
<keyword evidence="1" id="KW-0472">Membrane</keyword>
<protein>
    <submittedName>
        <fullName evidence="3">Uncharacterized protein</fullName>
    </submittedName>
</protein>
<evidence type="ECO:0000313" key="3">
    <source>
        <dbReference type="WBParaSite" id="nRc.2.0.1.t25037-RA"/>
    </source>
</evidence>
<keyword evidence="1" id="KW-1133">Transmembrane helix</keyword>
<organism evidence="2 3">
    <name type="scientific">Romanomermis culicivorax</name>
    <name type="common">Nematode worm</name>
    <dbReference type="NCBI Taxonomy" id="13658"/>
    <lineage>
        <taxon>Eukaryota</taxon>
        <taxon>Metazoa</taxon>
        <taxon>Ecdysozoa</taxon>
        <taxon>Nematoda</taxon>
        <taxon>Enoplea</taxon>
        <taxon>Dorylaimia</taxon>
        <taxon>Mermithida</taxon>
        <taxon>Mermithoidea</taxon>
        <taxon>Mermithidae</taxon>
        <taxon>Romanomermis</taxon>
    </lineage>
</organism>
<keyword evidence="2" id="KW-1185">Reference proteome</keyword>